<proteinExistence type="predicted"/>
<evidence type="ECO:0000256" key="1">
    <source>
        <dbReference type="SAM" id="SignalP"/>
    </source>
</evidence>
<protein>
    <recommendedName>
        <fullName evidence="4">Secreted protein</fullName>
    </recommendedName>
</protein>
<gene>
    <name evidence="2" type="ORF">AMECASPLE_028316</name>
</gene>
<dbReference type="EMBL" id="JAHRIP010059530">
    <property type="protein sequence ID" value="MEQ2304553.1"/>
    <property type="molecule type" value="Genomic_DNA"/>
</dbReference>
<evidence type="ECO:0000313" key="2">
    <source>
        <dbReference type="EMBL" id="MEQ2304553.1"/>
    </source>
</evidence>
<organism evidence="2 3">
    <name type="scientific">Ameca splendens</name>
    <dbReference type="NCBI Taxonomy" id="208324"/>
    <lineage>
        <taxon>Eukaryota</taxon>
        <taxon>Metazoa</taxon>
        <taxon>Chordata</taxon>
        <taxon>Craniata</taxon>
        <taxon>Vertebrata</taxon>
        <taxon>Euteleostomi</taxon>
        <taxon>Actinopterygii</taxon>
        <taxon>Neopterygii</taxon>
        <taxon>Teleostei</taxon>
        <taxon>Neoteleostei</taxon>
        <taxon>Acanthomorphata</taxon>
        <taxon>Ovalentaria</taxon>
        <taxon>Atherinomorphae</taxon>
        <taxon>Cyprinodontiformes</taxon>
        <taxon>Goodeidae</taxon>
        <taxon>Ameca</taxon>
    </lineage>
</organism>
<reference evidence="2 3" key="1">
    <citation type="submission" date="2021-06" db="EMBL/GenBank/DDBJ databases">
        <authorList>
            <person name="Palmer J.M."/>
        </authorList>
    </citation>
    <scope>NUCLEOTIDE SEQUENCE [LARGE SCALE GENOMIC DNA]</scope>
    <source>
        <strain evidence="2 3">AS_MEX2019</strain>
        <tissue evidence="2">Muscle</tissue>
    </source>
</reference>
<dbReference type="Proteomes" id="UP001469553">
    <property type="component" value="Unassembled WGS sequence"/>
</dbReference>
<accession>A0ABV0ZEA5</accession>
<feature type="chain" id="PRO_5046513924" description="Secreted protein" evidence="1">
    <location>
        <begin position="21"/>
        <end position="105"/>
    </location>
</feature>
<evidence type="ECO:0000313" key="3">
    <source>
        <dbReference type="Proteomes" id="UP001469553"/>
    </source>
</evidence>
<sequence length="105" mass="11817">MLSLPILVRILLSVLDSVQAASLLTLPCRALPPGLLSSWIFVQRNASLVAVTGGIRREMRAHLPCAIHLKDTRTKEEEQEFLSHKNIYLKDIKYNNVRQRRGGLG</sequence>
<feature type="signal peptide" evidence="1">
    <location>
        <begin position="1"/>
        <end position="20"/>
    </location>
</feature>
<keyword evidence="1" id="KW-0732">Signal</keyword>
<comment type="caution">
    <text evidence="2">The sequence shown here is derived from an EMBL/GenBank/DDBJ whole genome shotgun (WGS) entry which is preliminary data.</text>
</comment>
<evidence type="ECO:0008006" key="4">
    <source>
        <dbReference type="Google" id="ProtNLM"/>
    </source>
</evidence>
<name>A0ABV0ZEA5_9TELE</name>
<keyword evidence="3" id="KW-1185">Reference proteome</keyword>